<feature type="compositionally biased region" description="Basic and acidic residues" evidence="3">
    <location>
        <begin position="134"/>
        <end position="155"/>
    </location>
</feature>
<evidence type="ECO:0000256" key="1">
    <source>
        <dbReference type="ARBA" id="ARBA00022741"/>
    </source>
</evidence>
<dbReference type="Gene3D" id="3.30.200.20">
    <property type="entry name" value="Phosphorylase Kinase, domain 1"/>
    <property type="match status" value="1"/>
</dbReference>
<dbReference type="PROSITE" id="PS00109">
    <property type="entry name" value="PROTEIN_KINASE_TYR"/>
    <property type="match status" value="1"/>
</dbReference>
<evidence type="ECO:0000259" key="4">
    <source>
        <dbReference type="PROSITE" id="PS50011"/>
    </source>
</evidence>
<dbReference type="InterPro" id="IPR011989">
    <property type="entry name" value="ARM-like"/>
</dbReference>
<dbReference type="SUPFAM" id="SSF56112">
    <property type="entry name" value="Protein kinase-like (PK-like)"/>
    <property type="match status" value="1"/>
</dbReference>
<dbReference type="SMART" id="SM00185">
    <property type="entry name" value="ARM"/>
    <property type="match status" value="2"/>
</dbReference>
<evidence type="ECO:0000313" key="6">
    <source>
        <dbReference type="Proteomes" id="UP001054902"/>
    </source>
</evidence>
<dbReference type="PANTHER" id="PTHR24347">
    <property type="entry name" value="SERINE/THREONINE-PROTEIN KINASE"/>
    <property type="match status" value="1"/>
</dbReference>
<keyword evidence="1" id="KW-0547">Nucleotide-binding</keyword>
<feature type="compositionally biased region" description="Polar residues" evidence="3">
    <location>
        <begin position="109"/>
        <end position="123"/>
    </location>
</feature>
<proteinExistence type="predicted"/>
<dbReference type="InterPro" id="IPR011009">
    <property type="entry name" value="Kinase-like_dom_sf"/>
</dbReference>
<dbReference type="EMBL" id="BLLK01000075">
    <property type="protein sequence ID" value="GFH61872.1"/>
    <property type="molecule type" value="Genomic_DNA"/>
</dbReference>
<dbReference type="FunFam" id="1.10.510.10:FF:000571">
    <property type="entry name" value="Maternal embryonic leucine zipper kinase"/>
    <property type="match status" value="1"/>
</dbReference>
<name>A0AAD3DC98_9STRA</name>
<feature type="region of interest" description="Disordered" evidence="3">
    <location>
        <begin position="29"/>
        <end position="53"/>
    </location>
</feature>
<dbReference type="AlphaFoldDB" id="A0AAD3DC98"/>
<keyword evidence="6" id="KW-1185">Reference proteome</keyword>
<feature type="domain" description="Protein kinase" evidence="4">
    <location>
        <begin position="466"/>
        <end position="724"/>
    </location>
</feature>
<dbReference type="InterPro" id="IPR000719">
    <property type="entry name" value="Prot_kinase_dom"/>
</dbReference>
<dbReference type="InterPro" id="IPR000225">
    <property type="entry name" value="Armadillo"/>
</dbReference>
<dbReference type="GO" id="GO:0005524">
    <property type="term" value="F:ATP binding"/>
    <property type="evidence" value="ECO:0007669"/>
    <property type="project" value="UniProtKB-KW"/>
</dbReference>
<dbReference type="SMART" id="SM00219">
    <property type="entry name" value="TyrKc"/>
    <property type="match status" value="1"/>
</dbReference>
<comment type="caution">
    <text evidence="5">The sequence shown here is derived from an EMBL/GenBank/DDBJ whole genome shotgun (WGS) entry which is preliminary data.</text>
</comment>
<dbReference type="InterPro" id="IPR008266">
    <property type="entry name" value="Tyr_kinase_AS"/>
</dbReference>
<dbReference type="Gene3D" id="1.10.510.10">
    <property type="entry name" value="Transferase(Phosphotransferase) domain 1"/>
    <property type="match status" value="1"/>
</dbReference>
<keyword evidence="5" id="KW-0808">Transferase</keyword>
<evidence type="ECO:0000313" key="5">
    <source>
        <dbReference type="EMBL" id="GFH61872.1"/>
    </source>
</evidence>
<protein>
    <submittedName>
        <fullName evidence="5">Calcium/calmodulin-dependent protein kinase I</fullName>
    </submittedName>
</protein>
<keyword evidence="5" id="KW-0418">Kinase</keyword>
<reference evidence="5 6" key="1">
    <citation type="journal article" date="2021" name="Sci. Rep.">
        <title>The genome of the diatom Chaetoceros tenuissimus carries an ancient integrated fragment of an extant virus.</title>
        <authorList>
            <person name="Hongo Y."/>
            <person name="Kimura K."/>
            <person name="Takaki Y."/>
            <person name="Yoshida Y."/>
            <person name="Baba S."/>
            <person name="Kobayashi G."/>
            <person name="Nagasaki K."/>
            <person name="Hano T."/>
            <person name="Tomaru Y."/>
        </authorList>
    </citation>
    <scope>NUCLEOTIDE SEQUENCE [LARGE SCALE GENOMIC DNA]</scope>
    <source>
        <strain evidence="5 6">NIES-3715</strain>
    </source>
</reference>
<dbReference type="Pfam" id="PF00069">
    <property type="entry name" value="Pkinase"/>
    <property type="match status" value="1"/>
</dbReference>
<feature type="compositionally biased region" description="Polar residues" evidence="3">
    <location>
        <begin position="293"/>
        <end position="309"/>
    </location>
</feature>
<dbReference type="Proteomes" id="UP001054902">
    <property type="component" value="Unassembled WGS sequence"/>
</dbReference>
<dbReference type="InterPro" id="IPR016024">
    <property type="entry name" value="ARM-type_fold"/>
</dbReference>
<evidence type="ECO:0000256" key="2">
    <source>
        <dbReference type="ARBA" id="ARBA00022840"/>
    </source>
</evidence>
<dbReference type="InterPro" id="IPR020635">
    <property type="entry name" value="Tyr_kinase_cat_dom"/>
</dbReference>
<feature type="region of interest" description="Disordered" evidence="3">
    <location>
        <begin position="82"/>
        <end position="197"/>
    </location>
</feature>
<organism evidence="5 6">
    <name type="scientific">Chaetoceros tenuissimus</name>
    <dbReference type="NCBI Taxonomy" id="426638"/>
    <lineage>
        <taxon>Eukaryota</taxon>
        <taxon>Sar</taxon>
        <taxon>Stramenopiles</taxon>
        <taxon>Ochrophyta</taxon>
        <taxon>Bacillariophyta</taxon>
        <taxon>Coscinodiscophyceae</taxon>
        <taxon>Chaetocerotophycidae</taxon>
        <taxon>Chaetocerotales</taxon>
        <taxon>Chaetocerotaceae</taxon>
        <taxon>Chaetoceros</taxon>
    </lineage>
</organism>
<feature type="region of interest" description="Disordered" evidence="3">
    <location>
        <begin position="275"/>
        <end position="314"/>
    </location>
</feature>
<dbReference type="PROSITE" id="PS50011">
    <property type="entry name" value="PROTEIN_KINASE_DOM"/>
    <property type="match status" value="1"/>
</dbReference>
<dbReference type="GO" id="GO:0004713">
    <property type="term" value="F:protein tyrosine kinase activity"/>
    <property type="evidence" value="ECO:0007669"/>
    <property type="project" value="InterPro"/>
</dbReference>
<sequence>MISNNPALPPDSPKSIAQENGREEIQTLDLEKEEIGPSTTQHELKEAQQRVSDVNETDIAVSTALNEAISKDQVVINTNENIDSYGMNEDQENVGVSSLHESDLHDGTNTRTSIVEQEENQGPSLEEATLSNIIEKETNGKEMNEAKLSIEDSKKTNNKASESVSRKDSSDDVEDTSADDNTDIEENEDNEDNEVNETTETDILDGVMSLQESNAPEEVADATEENIDAVGLEVEADEATEEEAIVEETTEEVANDTLPTTKLVDPIILEEKHHSSNLGDTVDVSSDDKESKAISTSLESNESNLVQTVDNDHDGGVTTVNAVFNMTPADDDDASLTTNATNMSEVGSHIRIKMRHIERKKAAFDLSKRASTPSLNSSRNFGQSSFNISVLSFDSSPLSTSLSKDVKDSSTPTQSTTFDVADFVKPRKTMVESMSSKQDRLDYDWCDDIENDNDQDLVDRLFKDKYEFGTNLGGGKVYSVVKEVISKESLGTFAVKIIYKPNSLYRQQKRIDNEVNLLKELSHDNIIQIPEVFDEGDCFIMISEYLSGGTLLDRILEKKCFEEDSARKAMKNLLSAIQHCHSLKVVHRDIRLENIMLTSPDDDSHVKIIDFGFATIAESPKCLLTQCGSPQFVAPEILQGKPYGSKVDLWSLGVICYCMLAGFPPFIGSSQRSLMRHIQKGEFVFHDNYWHGISNEAKEFIKALLNTNPDDRYDAEQALSHPWILLASAEGGEISTFEHADFEKKMSLGNTEDEIIPSLEAILQEMNNEPQNMIENILENNLFEQIVQLSLESKFPVKKQAVITIATAVSNGNQSQIQSMVDKGCIEPMCKILSSSDESVVNASVHGLHSVLKAVSDHDEVKEAQVKNQMIRFHTLSKFRHMRRLASNDDIPDVCTHIVDTYFE</sequence>
<gene>
    <name evidence="5" type="ORF">CTEN210_18348</name>
</gene>
<feature type="region of interest" description="Disordered" evidence="3">
    <location>
        <begin position="1"/>
        <end position="20"/>
    </location>
</feature>
<keyword evidence="2" id="KW-0067">ATP-binding</keyword>
<dbReference type="SUPFAM" id="SSF48371">
    <property type="entry name" value="ARM repeat"/>
    <property type="match status" value="1"/>
</dbReference>
<feature type="compositionally biased region" description="Acidic residues" evidence="3">
    <location>
        <begin position="171"/>
        <end position="197"/>
    </location>
</feature>
<dbReference type="CDD" id="cd05117">
    <property type="entry name" value="STKc_CAMK"/>
    <property type="match status" value="1"/>
</dbReference>
<accession>A0AAD3DC98</accession>
<dbReference type="Gene3D" id="1.25.10.10">
    <property type="entry name" value="Leucine-rich Repeat Variant"/>
    <property type="match status" value="1"/>
</dbReference>
<evidence type="ECO:0000256" key="3">
    <source>
        <dbReference type="SAM" id="MobiDB-lite"/>
    </source>
</evidence>